<comment type="caution">
    <text evidence="6">The sequence shown here is derived from an EMBL/GenBank/DDBJ whole genome shotgun (WGS) entry which is preliminary data.</text>
</comment>
<sequence length="147" mass="16360">ELGLQEPADLSSSETCALLLIDSHKDINQINIAQRLHLAPASIVSLIDELEKIGLVTRQTPKCDRRKYQICLTKKGKTVVGKIKLATNLIENRIKATLSDTEIEILHSALEKIATNSNYPQKSTNNQKPNRKEVKNEIPSAKRHVAS</sequence>
<dbReference type="GO" id="GO:0003700">
    <property type="term" value="F:DNA-binding transcription factor activity"/>
    <property type="evidence" value="ECO:0007669"/>
    <property type="project" value="InterPro"/>
</dbReference>
<dbReference type="SUPFAM" id="SSF46785">
    <property type="entry name" value="Winged helix' DNA-binding domain"/>
    <property type="match status" value="1"/>
</dbReference>
<dbReference type="PANTHER" id="PTHR42756:SF1">
    <property type="entry name" value="TRANSCRIPTIONAL REPRESSOR OF EMRAB OPERON"/>
    <property type="match status" value="1"/>
</dbReference>
<name>A0A1F5G1A8_9BACT</name>
<dbReference type="InterPro" id="IPR000835">
    <property type="entry name" value="HTH_MarR-typ"/>
</dbReference>
<reference evidence="6 7" key="1">
    <citation type="journal article" date="2016" name="Nat. Commun.">
        <title>Thousands of microbial genomes shed light on interconnected biogeochemical processes in an aquifer system.</title>
        <authorList>
            <person name="Anantharaman K."/>
            <person name="Brown C.T."/>
            <person name="Hug L.A."/>
            <person name="Sharon I."/>
            <person name="Castelle C.J."/>
            <person name="Probst A.J."/>
            <person name="Thomas B.C."/>
            <person name="Singh A."/>
            <person name="Wilkins M.J."/>
            <person name="Karaoz U."/>
            <person name="Brodie E.L."/>
            <person name="Williams K.H."/>
            <person name="Hubbard S.S."/>
            <person name="Banfield J.F."/>
        </authorList>
    </citation>
    <scope>NUCLEOTIDE SEQUENCE [LARGE SCALE GENOMIC DNA]</scope>
</reference>
<organism evidence="6 7">
    <name type="scientific">Candidatus Curtissbacteria bacterium RBG_13_35_7</name>
    <dbReference type="NCBI Taxonomy" id="1797705"/>
    <lineage>
        <taxon>Bacteria</taxon>
        <taxon>Candidatus Curtissiibacteriota</taxon>
    </lineage>
</organism>
<dbReference type="PRINTS" id="PR00598">
    <property type="entry name" value="HTHMARR"/>
</dbReference>
<keyword evidence="2" id="KW-0238">DNA-binding</keyword>
<dbReference type="AlphaFoldDB" id="A0A1F5G1A8"/>
<evidence type="ECO:0000256" key="2">
    <source>
        <dbReference type="ARBA" id="ARBA00023125"/>
    </source>
</evidence>
<feature type="domain" description="HTH marR-type" evidence="5">
    <location>
        <begin position="1"/>
        <end position="115"/>
    </location>
</feature>
<dbReference type="EMBL" id="MFAT01000059">
    <property type="protein sequence ID" value="OGD85661.1"/>
    <property type="molecule type" value="Genomic_DNA"/>
</dbReference>
<feature type="non-terminal residue" evidence="6">
    <location>
        <position position="1"/>
    </location>
</feature>
<dbReference type="SMART" id="SM00347">
    <property type="entry name" value="HTH_MARR"/>
    <property type="match status" value="1"/>
</dbReference>
<evidence type="ECO:0000313" key="7">
    <source>
        <dbReference type="Proteomes" id="UP000176317"/>
    </source>
</evidence>
<dbReference type="Gene3D" id="1.10.10.10">
    <property type="entry name" value="Winged helix-like DNA-binding domain superfamily/Winged helix DNA-binding domain"/>
    <property type="match status" value="1"/>
</dbReference>
<dbReference type="PANTHER" id="PTHR42756">
    <property type="entry name" value="TRANSCRIPTIONAL REGULATOR, MARR"/>
    <property type="match status" value="1"/>
</dbReference>
<dbReference type="PROSITE" id="PS50995">
    <property type="entry name" value="HTH_MARR_2"/>
    <property type="match status" value="1"/>
</dbReference>
<keyword evidence="1" id="KW-0805">Transcription regulation</keyword>
<evidence type="ECO:0000256" key="1">
    <source>
        <dbReference type="ARBA" id="ARBA00023015"/>
    </source>
</evidence>
<dbReference type="InterPro" id="IPR036388">
    <property type="entry name" value="WH-like_DNA-bd_sf"/>
</dbReference>
<accession>A0A1F5G1A8</accession>
<keyword evidence="3" id="KW-0804">Transcription</keyword>
<dbReference type="Proteomes" id="UP000176317">
    <property type="component" value="Unassembled WGS sequence"/>
</dbReference>
<dbReference type="InterPro" id="IPR036390">
    <property type="entry name" value="WH_DNA-bd_sf"/>
</dbReference>
<proteinExistence type="predicted"/>
<evidence type="ECO:0000256" key="4">
    <source>
        <dbReference type="SAM" id="MobiDB-lite"/>
    </source>
</evidence>
<dbReference type="Pfam" id="PF01047">
    <property type="entry name" value="MarR"/>
    <property type="match status" value="1"/>
</dbReference>
<protein>
    <recommendedName>
        <fullName evidence="5">HTH marR-type domain-containing protein</fullName>
    </recommendedName>
</protein>
<feature type="region of interest" description="Disordered" evidence="4">
    <location>
        <begin position="116"/>
        <end position="147"/>
    </location>
</feature>
<evidence type="ECO:0000259" key="5">
    <source>
        <dbReference type="PROSITE" id="PS50995"/>
    </source>
</evidence>
<dbReference type="GO" id="GO:0003677">
    <property type="term" value="F:DNA binding"/>
    <property type="evidence" value="ECO:0007669"/>
    <property type="project" value="UniProtKB-KW"/>
</dbReference>
<dbReference type="InterPro" id="IPR023187">
    <property type="entry name" value="Tscrpt_reg_MarR-type_CS"/>
</dbReference>
<evidence type="ECO:0000313" key="6">
    <source>
        <dbReference type="EMBL" id="OGD85661.1"/>
    </source>
</evidence>
<dbReference type="PROSITE" id="PS01117">
    <property type="entry name" value="HTH_MARR_1"/>
    <property type="match status" value="1"/>
</dbReference>
<feature type="compositionally biased region" description="Polar residues" evidence="4">
    <location>
        <begin position="116"/>
        <end position="128"/>
    </location>
</feature>
<evidence type="ECO:0000256" key="3">
    <source>
        <dbReference type="ARBA" id="ARBA00023163"/>
    </source>
</evidence>
<gene>
    <name evidence="6" type="ORF">A2164_03015</name>
</gene>